<dbReference type="CDD" id="cd11069">
    <property type="entry name" value="CYP_FUM15-like"/>
    <property type="match status" value="1"/>
</dbReference>
<keyword evidence="7 13" id="KW-0479">Metal-binding</keyword>
<keyword evidence="11" id="KW-0503">Monooxygenase</keyword>
<evidence type="ECO:0000313" key="15">
    <source>
        <dbReference type="Proteomes" id="UP000076154"/>
    </source>
</evidence>
<keyword evidence="12" id="KW-0472">Membrane</keyword>
<comment type="pathway">
    <text evidence="3">Secondary metabolite biosynthesis; terpenoid biosynthesis.</text>
</comment>
<organism evidence="14 15">
    <name type="scientific">Hypsizygus marmoreus</name>
    <name type="common">White beech mushroom</name>
    <name type="synonym">Agaricus marmoreus</name>
    <dbReference type="NCBI Taxonomy" id="39966"/>
    <lineage>
        <taxon>Eukaryota</taxon>
        <taxon>Fungi</taxon>
        <taxon>Dikarya</taxon>
        <taxon>Basidiomycota</taxon>
        <taxon>Agaricomycotina</taxon>
        <taxon>Agaricomycetes</taxon>
        <taxon>Agaricomycetidae</taxon>
        <taxon>Agaricales</taxon>
        <taxon>Tricholomatineae</taxon>
        <taxon>Lyophyllaceae</taxon>
        <taxon>Hypsizygus</taxon>
    </lineage>
</organism>
<dbReference type="GO" id="GO:0020037">
    <property type="term" value="F:heme binding"/>
    <property type="evidence" value="ECO:0007669"/>
    <property type="project" value="InterPro"/>
</dbReference>
<evidence type="ECO:0000256" key="1">
    <source>
        <dbReference type="ARBA" id="ARBA00001971"/>
    </source>
</evidence>
<dbReference type="EMBL" id="LUEZ02000017">
    <property type="protein sequence ID" value="RDB27404.1"/>
    <property type="molecule type" value="Genomic_DNA"/>
</dbReference>
<keyword evidence="10 13" id="KW-0408">Iron</keyword>
<keyword evidence="6" id="KW-0812">Transmembrane</keyword>
<evidence type="ECO:0000313" key="14">
    <source>
        <dbReference type="EMBL" id="RDB27404.1"/>
    </source>
</evidence>
<protein>
    <recommendedName>
        <fullName evidence="16">Cytochrome P450</fullName>
    </recommendedName>
</protein>
<dbReference type="InParanoid" id="A0A369K6H2"/>
<evidence type="ECO:0000256" key="4">
    <source>
        <dbReference type="ARBA" id="ARBA00010617"/>
    </source>
</evidence>
<dbReference type="GO" id="GO:0016705">
    <property type="term" value="F:oxidoreductase activity, acting on paired donors, with incorporation or reduction of molecular oxygen"/>
    <property type="evidence" value="ECO:0007669"/>
    <property type="project" value="InterPro"/>
</dbReference>
<evidence type="ECO:0000256" key="12">
    <source>
        <dbReference type="ARBA" id="ARBA00023136"/>
    </source>
</evidence>
<dbReference type="OrthoDB" id="1470350at2759"/>
<comment type="subcellular location">
    <subcellularLocation>
        <location evidence="2">Membrane</location>
    </subcellularLocation>
</comment>
<reference evidence="14" key="1">
    <citation type="submission" date="2018-04" db="EMBL/GenBank/DDBJ databases">
        <title>Whole genome sequencing of Hypsizygus marmoreus.</title>
        <authorList>
            <person name="Choi I.-G."/>
            <person name="Min B."/>
            <person name="Kim J.-G."/>
            <person name="Kim S."/>
            <person name="Oh Y.-L."/>
            <person name="Kong W.-S."/>
            <person name="Park H."/>
            <person name="Jeong J."/>
            <person name="Song E.-S."/>
        </authorList>
    </citation>
    <scope>NUCLEOTIDE SEQUENCE [LARGE SCALE GENOMIC DNA]</scope>
    <source>
        <strain evidence="14">51987-8</strain>
    </source>
</reference>
<evidence type="ECO:0000256" key="8">
    <source>
        <dbReference type="ARBA" id="ARBA00022989"/>
    </source>
</evidence>
<evidence type="ECO:0000256" key="11">
    <source>
        <dbReference type="ARBA" id="ARBA00023033"/>
    </source>
</evidence>
<dbReference type="STRING" id="39966.A0A369K6H2"/>
<dbReference type="SUPFAM" id="SSF48264">
    <property type="entry name" value="Cytochrome P450"/>
    <property type="match status" value="1"/>
</dbReference>
<keyword evidence="15" id="KW-1185">Reference proteome</keyword>
<evidence type="ECO:0000256" key="7">
    <source>
        <dbReference type="ARBA" id="ARBA00022723"/>
    </source>
</evidence>
<comment type="similarity">
    <text evidence="4">Belongs to the cytochrome P450 family.</text>
</comment>
<evidence type="ECO:0000256" key="9">
    <source>
        <dbReference type="ARBA" id="ARBA00023002"/>
    </source>
</evidence>
<keyword evidence="5 13" id="KW-0349">Heme</keyword>
<dbReference type="PRINTS" id="PR00465">
    <property type="entry name" value="EP450IV"/>
</dbReference>
<dbReference type="PANTHER" id="PTHR24305">
    <property type="entry name" value="CYTOCHROME P450"/>
    <property type="match status" value="1"/>
</dbReference>
<dbReference type="GO" id="GO:0016020">
    <property type="term" value="C:membrane"/>
    <property type="evidence" value="ECO:0007669"/>
    <property type="project" value="UniProtKB-SubCell"/>
</dbReference>
<dbReference type="Proteomes" id="UP000076154">
    <property type="component" value="Unassembled WGS sequence"/>
</dbReference>
<dbReference type="InterPro" id="IPR036396">
    <property type="entry name" value="Cyt_P450_sf"/>
</dbReference>
<dbReference type="InterPro" id="IPR001128">
    <property type="entry name" value="Cyt_P450"/>
</dbReference>
<evidence type="ECO:0000256" key="5">
    <source>
        <dbReference type="ARBA" id="ARBA00022617"/>
    </source>
</evidence>
<feature type="binding site" description="axial binding residue" evidence="13">
    <location>
        <position position="491"/>
    </location>
    <ligand>
        <name>heme</name>
        <dbReference type="ChEBI" id="CHEBI:30413"/>
    </ligand>
    <ligandPart>
        <name>Fe</name>
        <dbReference type="ChEBI" id="CHEBI:18248"/>
    </ligandPart>
</feature>
<evidence type="ECO:0008006" key="16">
    <source>
        <dbReference type="Google" id="ProtNLM"/>
    </source>
</evidence>
<comment type="caution">
    <text evidence="14">The sequence shown here is derived from an EMBL/GenBank/DDBJ whole genome shotgun (WGS) entry which is preliminary data.</text>
</comment>
<name>A0A369K6H2_HYPMA</name>
<dbReference type="Gene3D" id="1.10.630.10">
    <property type="entry name" value="Cytochrome P450"/>
    <property type="match status" value="1"/>
</dbReference>
<accession>A0A369K6H2</accession>
<evidence type="ECO:0000256" key="10">
    <source>
        <dbReference type="ARBA" id="ARBA00023004"/>
    </source>
</evidence>
<proteinExistence type="inferred from homology"/>
<evidence type="ECO:0000256" key="13">
    <source>
        <dbReference type="PIRSR" id="PIRSR602403-1"/>
    </source>
</evidence>
<evidence type="ECO:0000256" key="3">
    <source>
        <dbReference type="ARBA" id="ARBA00004721"/>
    </source>
</evidence>
<dbReference type="Pfam" id="PF00067">
    <property type="entry name" value="p450"/>
    <property type="match status" value="1"/>
</dbReference>
<dbReference type="GO" id="GO:0005506">
    <property type="term" value="F:iron ion binding"/>
    <property type="evidence" value="ECO:0007669"/>
    <property type="project" value="InterPro"/>
</dbReference>
<evidence type="ECO:0000256" key="2">
    <source>
        <dbReference type="ARBA" id="ARBA00004370"/>
    </source>
</evidence>
<keyword evidence="9" id="KW-0560">Oxidoreductase</keyword>
<dbReference type="PRINTS" id="PR00385">
    <property type="entry name" value="P450"/>
</dbReference>
<dbReference type="InterPro" id="IPR002403">
    <property type="entry name" value="Cyt_P450_E_grp-IV"/>
</dbReference>
<dbReference type="InterPro" id="IPR050121">
    <property type="entry name" value="Cytochrome_P450_monoxygenase"/>
</dbReference>
<gene>
    <name evidence="14" type="ORF">Hypma_004362</name>
</gene>
<sequence length="560" mass="62641">MLAGHLSSLIVVYAFYRIARWLFKSMFFRSPFHDIPGPRSESWFKGNLGQLFNAKGLPFHQGLVDRFGGMVRVYGFFGDEQLYISDPRALQSIVVKDQDSFEETPVFIETNKAIFGPGLVATIGEHHKKQRKIVNPVFSVAQLRQLTPIIYDVADKLAGVLEREAVQRQTTSGDSILDMSEWMSRVALEMVGQTILGYSFDPLDSPHNNPYTSAIKELIPTIFSLSLVRQFAPFLSTLGPPAFRRKLVDWIPNRAVQKVKEMSDVMHETAQDILRKKRSALTQETDTSEFTRAKDIISILLRANEKAIASEKLTEAELTGQMTVLIFGAQDTTSSALSRILYMLSMHPKVQADVRDELRTTLRAKRAEGDLSGRMTYDDIMALPLLDAVIKETLRLYPPVPFVRRTAVKERTIPYSETNDDLNMSSVTIPVGTTLFVGIAGSNRLESVWGPDAKEWKPERWLADGLPSTSRPRLPGVYSGMMSFLGGGRSCIGYKFAQVEMKILLSVLLTKFELSSTGDTIVWNLSQIISPSVQTSSANGVISEEKKGLPLIVRLCEETF</sequence>
<keyword evidence="8" id="KW-1133">Transmembrane helix</keyword>
<evidence type="ECO:0000256" key="6">
    <source>
        <dbReference type="ARBA" id="ARBA00022692"/>
    </source>
</evidence>
<dbReference type="GO" id="GO:0004497">
    <property type="term" value="F:monooxygenase activity"/>
    <property type="evidence" value="ECO:0007669"/>
    <property type="project" value="UniProtKB-KW"/>
</dbReference>
<dbReference type="AlphaFoldDB" id="A0A369K6H2"/>
<dbReference type="PANTHER" id="PTHR24305:SF166">
    <property type="entry name" value="CYTOCHROME P450 12A4, MITOCHONDRIAL-RELATED"/>
    <property type="match status" value="1"/>
</dbReference>
<comment type="cofactor">
    <cofactor evidence="1 13">
        <name>heme</name>
        <dbReference type="ChEBI" id="CHEBI:30413"/>
    </cofactor>
</comment>